<reference evidence="2" key="1">
    <citation type="submission" date="2023-03" db="EMBL/GenBank/DDBJ databases">
        <title>Massive genome expansion in bonnet fungi (Mycena s.s.) driven by repeated elements and novel gene families across ecological guilds.</title>
        <authorList>
            <consortium name="Lawrence Berkeley National Laboratory"/>
            <person name="Harder C.B."/>
            <person name="Miyauchi S."/>
            <person name="Viragh M."/>
            <person name="Kuo A."/>
            <person name="Thoen E."/>
            <person name="Andreopoulos B."/>
            <person name="Lu D."/>
            <person name="Skrede I."/>
            <person name="Drula E."/>
            <person name="Henrissat B."/>
            <person name="Morin E."/>
            <person name="Kohler A."/>
            <person name="Barry K."/>
            <person name="LaButti K."/>
            <person name="Morin E."/>
            <person name="Salamov A."/>
            <person name="Lipzen A."/>
            <person name="Mereny Z."/>
            <person name="Hegedus B."/>
            <person name="Baldrian P."/>
            <person name="Stursova M."/>
            <person name="Weitz H."/>
            <person name="Taylor A."/>
            <person name="Grigoriev I.V."/>
            <person name="Nagy L.G."/>
            <person name="Martin F."/>
            <person name="Kauserud H."/>
        </authorList>
    </citation>
    <scope>NUCLEOTIDE SEQUENCE</scope>
    <source>
        <strain evidence="2">CBHHK188m</strain>
    </source>
</reference>
<feature type="region of interest" description="Disordered" evidence="1">
    <location>
        <begin position="1"/>
        <end position="21"/>
    </location>
</feature>
<evidence type="ECO:0000313" key="3">
    <source>
        <dbReference type="Proteomes" id="UP001215280"/>
    </source>
</evidence>
<organism evidence="2 3">
    <name type="scientific">Mycena maculata</name>
    <dbReference type="NCBI Taxonomy" id="230809"/>
    <lineage>
        <taxon>Eukaryota</taxon>
        <taxon>Fungi</taxon>
        <taxon>Dikarya</taxon>
        <taxon>Basidiomycota</taxon>
        <taxon>Agaricomycotina</taxon>
        <taxon>Agaricomycetes</taxon>
        <taxon>Agaricomycetidae</taxon>
        <taxon>Agaricales</taxon>
        <taxon>Marasmiineae</taxon>
        <taxon>Mycenaceae</taxon>
        <taxon>Mycena</taxon>
    </lineage>
</organism>
<proteinExistence type="predicted"/>
<dbReference type="EMBL" id="JARJLG010000004">
    <property type="protein sequence ID" value="KAJ7782019.1"/>
    <property type="molecule type" value="Genomic_DNA"/>
</dbReference>
<dbReference type="Proteomes" id="UP001215280">
    <property type="component" value="Unassembled WGS sequence"/>
</dbReference>
<comment type="caution">
    <text evidence="2">The sequence shown here is derived from an EMBL/GenBank/DDBJ whole genome shotgun (WGS) entry which is preliminary data.</text>
</comment>
<evidence type="ECO:0000313" key="2">
    <source>
        <dbReference type="EMBL" id="KAJ7782019.1"/>
    </source>
</evidence>
<dbReference type="AlphaFoldDB" id="A0AAD7NZP7"/>
<protein>
    <recommendedName>
        <fullName evidence="4">F-box domain-containing protein</fullName>
    </recommendedName>
</protein>
<evidence type="ECO:0000256" key="1">
    <source>
        <dbReference type="SAM" id="MobiDB-lite"/>
    </source>
</evidence>
<dbReference type="SUPFAM" id="SSF52047">
    <property type="entry name" value="RNI-like"/>
    <property type="match status" value="1"/>
</dbReference>
<accession>A0AAD7NZP7</accession>
<sequence length="588" mass="66802">MLSLSRKSLPPDNAEPSTSRRISQSIRRALSVGRLGSSRRRLRKQIEADRVNSIALVTRLPPEILAHIFLLCVPNSWCKDLDWPLVTTRIIRRWREVALGCPELWANIVFRRKLLPVMLSRAKAIPLIIHANLDDPHFDPKFVRANIERVGSMECQGSTTALEEFFLDYPAGRVSYTGLRNLSVLHHALDQRPVWLEAMLFHASERTRRSRPPRRLRLAKCAFPWNSPWYLNLTDLHLSDLHKAQGPTMTVLFSVLVASPLLQDLFLDNTHVRRDGWQSSPSTELPHLRTIYLGETAGTCSQILENLSFPSIMTVSVNGVAEGYLTQSKYISRIVGHHDYTQAKYQLLRIELPSEVHSPCLRVTANSSQNDNSLCIEIYQTSESRPQSLGSEALTSFFDPLDCKRYLNITALHLVHLSLGAEQWKIVFHCRNIATLHLHDSDPLQLFRLLLDRAMRCIGFTKGADIEDRDARGHCKQLLPRLHLIALQGVDCGGQVEVPLIPFTSVLRSLLWARRIGRCPIANLRLEDCRNLFRQDLAHFNFFASVSWDGVGESQEEKEDGGDDIRSYSLNIYELLPISPFVLQPSVG</sequence>
<gene>
    <name evidence="2" type="ORF">DFH07DRAFT_1055521</name>
</gene>
<name>A0AAD7NZP7_9AGAR</name>
<keyword evidence="3" id="KW-1185">Reference proteome</keyword>
<evidence type="ECO:0008006" key="4">
    <source>
        <dbReference type="Google" id="ProtNLM"/>
    </source>
</evidence>